<dbReference type="EMBL" id="KK107534">
    <property type="protein sequence ID" value="EZA49224.1"/>
    <property type="molecule type" value="Genomic_DNA"/>
</dbReference>
<name>A0A026W2G4_OOCBI</name>
<sequence>MEKRQMQRDSTAVIAVERWTDIDYCLWTYLRLPSITIVALKARHLLFDGWQ</sequence>
<gene>
    <name evidence="1" type="ORF">X777_12520</name>
</gene>
<dbReference type="Proteomes" id="UP000053097">
    <property type="component" value="Unassembled WGS sequence"/>
</dbReference>
<organism evidence="1 2">
    <name type="scientific">Ooceraea biroi</name>
    <name type="common">Clonal raider ant</name>
    <name type="synonym">Cerapachys biroi</name>
    <dbReference type="NCBI Taxonomy" id="2015173"/>
    <lineage>
        <taxon>Eukaryota</taxon>
        <taxon>Metazoa</taxon>
        <taxon>Ecdysozoa</taxon>
        <taxon>Arthropoda</taxon>
        <taxon>Hexapoda</taxon>
        <taxon>Insecta</taxon>
        <taxon>Pterygota</taxon>
        <taxon>Neoptera</taxon>
        <taxon>Endopterygota</taxon>
        <taxon>Hymenoptera</taxon>
        <taxon>Apocrita</taxon>
        <taxon>Aculeata</taxon>
        <taxon>Formicoidea</taxon>
        <taxon>Formicidae</taxon>
        <taxon>Dorylinae</taxon>
        <taxon>Ooceraea</taxon>
    </lineage>
</organism>
<proteinExistence type="predicted"/>
<evidence type="ECO:0000313" key="1">
    <source>
        <dbReference type="EMBL" id="EZA49224.1"/>
    </source>
</evidence>
<accession>A0A026W2G4</accession>
<keyword evidence="2" id="KW-1185">Reference proteome</keyword>
<reference evidence="1 2" key="1">
    <citation type="journal article" date="2014" name="Curr. Biol.">
        <title>The genome of the clonal raider ant Cerapachys biroi.</title>
        <authorList>
            <person name="Oxley P.R."/>
            <person name="Ji L."/>
            <person name="Fetter-Pruneda I."/>
            <person name="McKenzie S.K."/>
            <person name="Li C."/>
            <person name="Hu H."/>
            <person name="Zhang G."/>
            <person name="Kronauer D.J."/>
        </authorList>
    </citation>
    <scope>NUCLEOTIDE SEQUENCE [LARGE SCALE GENOMIC DNA]</scope>
</reference>
<protein>
    <submittedName>
        <fullName evidence="1">Uncharacterized protein</fullName>
    </submittedName>
</protein>
<dbReference type="AlphaFoldDB" id="A0A026W2G4"/>
<evidence type="ECO:0000313" key="2">
    <source>
        <dbReference type="Proteomes" id="UP000053097"/>
    </source>
</evidence>